<proteinExistence type="predicted"/>
<dbReference type="AlphaFoldDB" id="A0A9W7XWQ3"/>
<gene>
    <name evidence="2" type="ORF">LPJ53_005481</name>
</gene>
<comment type="caution">
    <text evidence="2">The sequence shown here is derived from an EMBL/GenBank/DDBJ whole genome shotgun (WGS) entry which is preliminary data.</text>
</comment>
<dbReference type="EMBL" id="JANBOJ010000336">
    <property type="protein sequence ID" value="KAJ1719813.1"/>
    <property type="molecule type" value="Genomic_DNA"/>
</dbReference>
<dbReference type="GO" id="GO:0000390">
    <property type="term" value="P:spliceosomal complex disassembly"/>
    <property type="evidence" value="ECO:0007669"/>
    <property type="project" value="InterPro"/>
</dbReference>
<dbReference type="PANTHER" id="PTHR23329">
    <property type="entry name" value="TUFTELIN-INTERACTING PROTEIN 11-RELATED"/>
    <property type="match status" value="1"/>
</dbReference>
<dbReference type="InterPro" id="IPR045211">
    <property type="entry name" value="TFP11/STIP/Ntr1"/>
</dbReference>
<name>A0A9W7XWQ3_9FUNG</name>
<dbReference type="Pfam" id="PF07842">
    <property type="entry name" value="GCFC"/>
    <property type="match status" value="1"/>
</dbReference>
<dbReference type="Proteomes" id="UP001149813">
    <property type="component" value="Unassembled WGS sequence"/>
</dbReference>
<evidence type="ECO:0000259" key="1">
    <source>
        <dbReference type="Pfam" id="PF07842"/>
    </source>
</evidence>
<sequence length="464" mass="53452">MTTNTEVSSLSELASQRIPDSEKDKLASDVRLGLDLAFARIEDHKRERAVEETKQTMLTREIQLLKLSTEKHRTRIECLKSVQQSIDTASAISSDINIVSSKNAKTDLYPLYNAYADMHKAAKQAEARCDFDVWTDLQLERAVTTTLHRHFLHLFQTWRPADHPHLLDEILAPLRIYVKTHDVVANVEQLYPFESLLGQTLVPRLKQFVFTEWDPMSDVMTLLLDPLPPVVVAMISDEIGSVLRRFVDGVNPRAIMAEYKHAMASTSKLTGTKTVPPPSSYLDPLRLDRAVLPWLPFIYDRSELTSDVRRKVCAVLNSWIPSKESNPDIMMLVSPWLELLHGKELRKLSSKVIERLELMLRSEPAFGAQGQSLWSFEVLVKWHTYLPFTDWFSLVKGQVLPKFVAHLRQWLEDPGASYAEIADWYWQWRQLYPATIFEQEAVQAEFRKPLIYMAIATARRHRSD</sequence>
<dbReference type="OrthoDB" id="4822at2759"/>
<protein>
    <recommendedName>
        <fullName evidence="1">GCF C-terminal domain-containing protein</fullName>
    </recommendedName>
</protein>
<accession>A0A9W7XWQ3</accession>
<dbReference type="InterPro" id="IPR022783">
    <property type="entry name" value="GCFC_dom"/>
</dbReference>
<reference evidence="2" key="1">
    <citation type="submission" date="2022-07" db="EMBL/GenBank/DDBJ databases">
        <title>Phylogenomic reconstructions and comparative analyses of Kickxellomycotina fungi.</title>
        <authorList>
            <person name="Reynolds N.K."/>
            <person name="Stajich J.E."/>
            <person name="Barry K."/>
            <person name="Grigoriev I.V."/>
            <person name="Crous P."/>
            <person name="Smith M.E."/>
        </authorList>
    </citation>
    <scope>NUCLEOTIDE SEQUENCE</scope>
    <source>
        <strain evidence="2">NBRC 32514</strain>
    </source>
</reference>
<evidence type="ECO:0000313" key="3">
    <source>
        <dbReference type="Proteomes" id="UP001149813"/>
    </source>
</evidence>
<organism evidence="2 3">
    <name type="scientific">Coemansia erecta</name>
    <dbReference type="NCBI Taxonomy" id="147472"/>
    <lineage>
        <taxon>Eukaryota</taxon>
        <taxon>Fungi</taxon>
        <taxon>Fungi incertae sedis</taxon>
        <taxon>Zoopagomycota</taxon>
        <taxon>Kickxellomycotina</taxon>
        <taxon>Kickxellomycetes</taxon>
        <taxon>Kickxellales</taxon>
        <taxon>Kickxellaceae</taxon>
        <taxon>Coemansia</taxon>
    </lineage>
</organism>
<dbReference type="PANTHER" id="PTHR23329:SF1">
    <property type="entry name" value="TUFTELIN-INTERACTING PROTEIN 11"/>
    <property type="match status" value="1"/>
</dbReference>
<dbReference type="GO" id="GO:0071008">
    <property type="term" value="C:U2-type post-mRNA release spliceosomal complex"/>
    <property type="evidence" value="ECO:0007669"/>
    <property type="project" value="TreeGrafter"/>
</dbReference>
<feature type="domain" description="GCF C-terminal" evidence="1">
    <location>
        <begin position="134"/>
        <end position="406"/>
    </location>
</feature>
<evidence type="ECO:0000313" key="2">
    <source>
        <dbReference type="EMBL" id="KAJ1719813.1"/>
    </source>
</evidence>
<keyword evidence="3" id="KW-1185">Reference proteome</keyword>